<dbReference type="InterPro" id="IPR041070">
    <property type="entry name" value="JHD"/>
</dbReference>
<dbReference type="AlphaFoldDB" id="A0A899G926"/>
<dbReference type="Gene3D" id="2.60.120.650">
    <property type="entry name" value="Cupin"/>
    <property type="match status" value="2"/>
</dbReference>
<gene>
    <name evidence="16" type="ORF">MERGE_002382</name>
</gene>
<evidence type="ECO:0000256" key="3">
    <source>
        <dbReference type="ARBA" id="ARBA00008037"/>
    </source>
</evidence>
<organism evidence="16 17">
    <name type="scientific">Pneumocystis wakefieldiae</name>
    <dbReference type="NCBI Taxonomy" id="38082"/>
    <lineage>
        <taxon>Eukaryota</taxon>
        <taxon>Fungi</taxon>
        <taxon>Dikarya</taxon>
        <taxon>Ascomycota</taxon>
        <taxon>Taphrinomycotina</taxon>
        <taxon>Pneumocystomycetes</taxon>
        <taxon>Pneumocystaceae</taxon>
        <taxon>Pneumocystis</taxon>
    </lineage>
</organism>
<dbReference type="SUPFAM" id="SSF51197">
    <property type="entry name" value="Clavaminate synthase-like"/>
    <property type="match status" value="1"/>
</dbReference>
<feature type="domain" description="JmjC" evidence="15">
    <location>
        <begin position="166"/>
        <end position="328"/>
    </location>
</feature>
<keyword evidence="11" id="KW-0804">Transcription</keyword>
<proteinExistence type="inferred from homology"/>
<dbReference type="PANTHER" id="PTHR23123">
    <property type="entry name" value="PHD/F-BOX CONTAINING PROTEIN"/>
    <property type="match status" value="1"/>
</dbReference>
<evidence type="ECO:0000256" key="10">
    <source>
        <dbReference type="ARBA" id="ARBA00023015"/>
    </source>
</evidence>
<evidence type="ECO:0000256" key="13">
    <source>
        <dbReference type="ARBA" id="ARBA00031083"/>
    </source>
</evidence>
<dbReference type="EMBL" id="CP054536">
    <property type="protein sequence ID" value="QSL65077.1"/>
    <property type="molecule type" value="Genomic_DNA"/>
</dbReference>
<dbReference type="GO" id="GO:0005634">
    <property type="term" value="C:nucleus"/>
    <property type="evidence" value="ECO:0007669"/>
    <property type="project" value="UniProtKB-SubCell"/>
</dbReference>
<comment type="cofactor">
    <cofactor evidence="1">
        <name>Fe(2+)</name>
        <dbReference type="ChEBI" id="CHEBI:29033"/>
    </cofactor>
</comment>
<keyword evidence="8" id="KW-0560">Oxidoreductase</keyword>
<keyword evidence="6" id="KW-0156">Chromatin regulator</keyword>
<evidence type="ECO:0000256" key="14">
    <source>
        <dbReference type="ARBA" id="ARBA00047915"/>
    </source>
</evidence>
<comment type="subcellular location">
    <subcellularLocation>
        <location evidence="2">Nucleus</location>
    </subcellularLocation>
</comment>
<accession>A0A899G926</accession>
<evidence type="ECO:0000256" key="6">
    <source>
        <dbReference type="ARBA" id="ARBA00022853"/>
    </source>
</evidence>
<evidence type="ECO:0000313" key="17">
    <source>
        <dbReference type="Proteomes" id="UP000663699"/>
    </source>
</evidence>
<dbReference type="InterPro" id="IPR003347">
    <property type="entry name" value="JmjC_dom"/>
</dbReference>
<evidence type="ECO:0000256" key="4">
    <source>
        <dbReference type="ARBA" id="ARBA00013246"/>
    </source>
</evidence>
<keyword evidence="5" id="KW-0479">Metal-binding</keyword>
<dbReference type="EC" id="1.14.11.27" evidence="4"/>
<dbReference type="GO" id="GO:0140680">
    <property type="term" value="F:histone H3K36me/H3K36me2 demethylase activity"/>
    <property type="evidence" value="ECO:0007669"/>
    <property type="project" value="UniProtKB-EC"/>
</dbReference>
<evidence type="ECO:0000259" key="15">
    <source>
        <dbReference type="PROSITE" id="PS51184"/>
    </source>
</evidence>
<evidence type="ECO:0000256" key="8">
    <source>
        <dbReference type="ARBA" id="ARBA00023002"/>
    </source>
</evidence>
<evidence type="ECO:0000256" key="5">
    <source>
        <dbReference type="ARBA" id="ARBA00022723"/>
    </source>
</evidence>
<keyword evidence="17" id="KW-1185">Reference proteome</keyword>
<keyword evidence="10" id="KW-0805">Transcription regulation</keyword>
<evidence type="ECO:0000256" key="7">
    <source>
        <dbReference type="ARBA" id="ARBA00022964"/>
    </source>
</evidence>
<evidence type="ECO:0000256" key="9">
    <source>
        <dbReference type="ARBA" id="ARBA00023004"/>
    </source>
</evidence>
<dbReference type="Proteomes" id="UP000663699">
    <property type="component" value="Chromosome 5"/>
</dbReference>
<reference evidence="16" key="1">
    <citation type="submission" date="2020-06" db="EMBL/GenBank/DDBJ databases">
        <title>Genomes of multiple members of Pneumocystis genus reveal paths to human pathogen Pneumocystis jirovecii.</title>
        <authorList>
            <person name="Cisse O.H."/>
            <person name="Ma L."/>
            <person name="Dekker J."/>
            <person name="Khil P."/>
            <person name="Jo J."/>
            <person name="Brenchley J."/>
            <person name="Blair R."/>
            <person name="Pahar B."/>
            <person name="Chabe M."/>
            <person name="Van Rompay K.A."/>
            <person name="Keesler R."/>
            <person name="Sukura A."/>
            <person name="Hirsch V."/>
            <person name="Kutty G."/>
            <person name="Liu Y."/>
            <person name="Peng L."/>
            <person name="Chen J."/>
            <person name="Song J."/>
            <person name="Weissenbacher-Lang C."/>
            <person name="Xu J."/>
            <person name="Upham N.S."/>
            <person name="Stajich J.E."/>
            <person name="Cuomo C.A."/>
            <person name="Cushion M.T."/>
            <person name="Kovacs J.A."/>
        </authorList>
    </citation>
    <scope>NUCLEOTIDE SEQUENCE</scope>
    <source>
        <strain evidence="16">2A</strain>
    </source>
</reference>
<evidence type="ECO:0000313" key="16">
    <source>
        <dbReference type="EMBL" id="QSL65077.1"/>
    </source>
</evidence>
<dbReference type="InterPro" id="IPR050690">
    <property type="entry name" value="JHDM1_Histone_Demethylase"/>
</dbReference>
<dbReference type="SMART" id="SM00558">
    <property type="entry name" value="JmjC"/>
    <property type="match status" value="1"/>
</dbReference>
<name>A0A899G926_9ASCO</name>
<dbReference type="PROSITE" id="PS51184">
    <property type="entry name" value="JMJC"/>
    <property type="match status" value="1"/>
</dbReference>
<comment type="similarity">
    <text evidence="3">Belongs to the JHDM1 histone demethylase family.</text>
</comment>
<comment type="catalytic activity">
    <reaction evidence="14">
        <text>N(6),N(6)-dimethyl-L-lysyl(36)-[histone H3] + 2 2-oxoglutarate + 2 O2 = L-lysyl(36)-[histone H3] + 2 formaldehyde + 2 succinate + 2 CO2</text>
        <dbReference type="Rhea" id="RHEA:42032"/>
        <dbReference type="Rhea" id="RHEA-COMP:9785"/>
        <dbReference type="Rhea" id="RHEA-COMP:9787"/>
        <dbReference type="ChEBI" id="CHEBI:15379"/>
        <dbReference type="ChEBI" id="CHEBI:16526"/>
        <dbReference type="ChEBI" id="CHEBI:16810"/>
        <dbReference type="ChEBI" id="CHEBI:16842"/>
        <dbReference type="ChEBI" id="CHEBI:29969"/>
        <dbReference type="ChEBI" id="CHEBI:30031"/>
        <dbReference type="ChEBI" id="CHEBI:61976"/>
        <dbReference type="EC" id="1.14.11.27"/>
    </reaction>
</comment>
<dbReference type="GO" id="GO:0046872">
    <property type="term" value="F:metal ion binding"/>
    <property type="evidence" value="ECO:0007669"/>
    <property type="project" value="UniProtKB-KW"/>
</dbReference>
<keyword evidence="7" id="KW-0223">Dioxygenase</keyword>
<keyword evidence="12" id="KW-0539">Nucleus</keyword>
<evidence type="ECO:0000256" key="2">
    <source>
        <dbReference type="ARBA" id="ARBA00004123"/>
    </source>
</evidence>
<sequence length="588" mass="68382">MKSLGFNVPRAVVDYHCRFCEPLHGSSTYRPQRRKSSRPHSFVDYVSLDQGDVAMSDQHAYTVMIENKRFSKDTFRRIRGSELTKEWAENEGFNEPVLIPTGWDYDGLEMQIPKDLTVQKVLEILGPHEKIEVIDVPLQKEISGWSLGEWVEYYEKPPEKRERIRNVISLEISFSKLSEYIVRPKFVRDLDFADRMWPKDLKEKGIFPKVQLYCLMSVKNSFTDFHIDFGGTSVFYHIIKGSKTFLFVAPTQINLKKYENWCLSSDQRWIHAVHTPSDSLVLGGNFLTHLHIEMQLLIADIERRTKVPQKFKYPFFEKLLWFSTLHYLSIPLEHSENFDHYLHHKKVSNIDEQSKNRKIHEKELAGLAPITANGEKLNMPTQRQLRAIKLELPFQFFSGDFVELAKAFGRWTYYRKKLNYSEFPKWCLPGPLTSFELISNDISKQKKNKIASKKRNAVCQFNTTLNIQANNKKKKDSNCEEILKQNPSGILNHDLSLHSSKPTYIVKFEDNEKAIEIEDTPRSKLISPEFKVDEQKNISESNLASYNIFSDNTVDNATKQAIKAAMFGLRRNEESETLSGITSINNFN</sequence>
<protein>
    <recommendedName>
        <fullName evidence="4">[histone H3]-dimethyl-L-lysine(36) demethylase</fullName>
        <ecNumber evidence="4">1.14.11.27</ecNumber>
    </recommendedName>
    <alternativeName>
        <fullName evidence="13">[Histone-H3]-lysine-36 demethylase 1</fullName>
    </alternativeName>
</protein>
<dbReference type="OrthoDB" id="5876800at2759"/>
<evidence type="ECO:0000256" key="11">
    <source>
        <dbReference type="ARBA" id="ARBA00023163"/>
    </source>
</evidence>
<keyword evidence="9" id="KW-0408">Iron</keyword>
<evidence type="ECO:0000256" key="12">
    <source>
        <dbReference type="ARBA" id="ARBA00023242"/>
    </source>
</evidence>
<evidence type="ECO:0000256" key="1">
    <source>
        <dbReference type="ARBA" id="ARBA00001954"/>
    </source>
</evidence>
<dbReference type="Pfam" id="PF17811">
    <property type="entry name" value="JHD"/>
    <property type="match status" value="1"/>
</dbReference>